<dbReference type="EMBL" id="CP001785">
    <property type="protein sequence ID" value="ACX51803.1"/>
    <property type="molecule type" value="Genomic_DNA"/>
</dbReference>
<dbReference type="NCBIfam" id="TIGR00507">
    <property type="entry name" value="aroE"/>
    <property type="match status" value="1"/>
</dbReference>
<comment type="pathway">
    <text evidence="9">Aromatic compound metabolism; 3,4-dihydroxybenzoate biosynthesis; 3-dehydroquinate from D-quinate (NAD(+) route).</text>
</comment>
<dbReference type="InterPro" id="IPR006151">
    <property type="entry name" value="Shikm_DH/Glu-tRNA_Rdtase"/>
</dbReference>
<dbReference type="Pfam" id="PF01488">
    <property type="entry name" value="Shikimate_DH"/>
    <property type="match status" value="1"/>
</dbReference>
<reference evidence="14 15" key="1">
    <citation type="submission" date="2009-10" db="EMBL/GenBank/DDBJ databases">
        <title>Complete sequence of chromosome of Ammonifex degensii KC4.</title>
        <authorList>
            <consortium name="US DOE Joint Genome Institute"/>
            <person name="Kerfeld C."/>
            <person name="Goodner B."/>
            <person name="Huber H."/>
            <person name="Stetter K."/>
            <person name="Lucas S."/>
            <person name="Copeland A."/>
            <person name="Lapidus A."/>
            <person name="Glavina del Rio T."/>
            <person name="Dalin E."/>
            <person name="Tice H."/>
            <person name="Bruce D."/>
            <person name="Goodwin L."/>
            <person name="Pitluck S."/>
            <person name="Saunders E."/>
            <person name="Brettin T."/>
            <person name="Detter J.C."/>
            <person name="Han C."/>
            <person name="Larimer F."/>
            <person name="Land M."/>
            <person name="Hauser L."/>
            <person name="Kyrpides N."/>
            <person name="Ovchinnikova G."/>
            <person name="Richardson P."/>
        </authorList>
    </citation>
    <scope>NUCLEOTIDE SEQUENCE [LARGE SCALE GENOMIC DNA]</scope>
    <source>
        <strain evidence="15">DSM 10501 / KC4</strain>
    </source>
</reference>
<evidence type="ECO:0000256" key="6">
    <source>
        <dbReference type="ARBA" id="ARBA00049442"/>
    </source>
</evidence>
<feature type="binding site" evidence="10">
    <location>
        <begin position="131"/>
        <end position="135"/>
    </location>
    <ligand>
        <name>NADP(+)</name>
        <dbReference type="ChEBI" id="CHEBI:58349"/>
    </ligand>
</feature>
<dbReference type="EC" id="1.1.1.25" evidence="10"/>
<comment type="catalytic activity">
    <reaction evidence="8">
        <text>shikimate + NAD(+) = 3-dehydroshikimate + NADH + H(+)</text>
        <dbReference type="Rhea" id="RHEA:17741"/>
        <dbReference type="ChEBI" id="CHEBI:15378"/>
        <dbReference type="ChEBI" id="CHEBI:16630"/>
        <dbReference type="ChEBI" id="CHEBI:36208"/>
        <dbReference type="ChEBI" id="CHEBI:57540"/>
        <dbReference type="ChEBI" id="CHEBI:57945"/>
    </reaction>
</comment>
<dbReference type="RefSeq" id="WP_015738681.1">
    <property type="nucleotide sequence ID" value="NC_013385.1"/>
</dbReference>
<evidence type="ECO:0000256" key="2">
    <source>
        <dbReference type="ARBA" id="ARBA00022605"/>
    </source>
</evidence>
<dbReference type="GO" id="GO:0050661">
    <property type="term" value="F:NADP binding"/>
    <property type="evidence" value="ECO:0007669"/>
    <property type="project" value="InterPro"/>
</dbReference>
<dbReference type="PANTHER" id="PTHR21089">
    <property type="entry name" value="SHIKIMATE DEHYDROGENASE"/>
    <property type="match status" value="1"/>
</dbReference>
<protein>
    <recommendedName>
        <fullName evidence="10">Shikimate dehydrogenase (NADP(+))</fullName>
        <shortName evidence="10">SDH</shortName>
        <ecNumber evidence="10">1.1.1.25</ecNumber>
    </recommendedName>
</protein>
<dbReference type="Pfam" id="PF08501">
    <property type="entry name" value="Shikimate_dh_N"/>
    <property type="match status" value="1"/>
</dbReference>
<dbReference type="CDD" id="cd01065">
    <property type="entry name" value="NAD_bind_Shikimate_DH"/>
    <property type="match status" value="1"/>
</dbReference>
<organism evidence="14 15">
    <name type="scientific">Ammonifex degensii (strain DSM 10501 / KC4)</name>
    <dbReference type="NCBI Taxonomy" id="429009"/>
    <lineage>
        <taxon>Bacteria</taxon>
        <taxon>Bacillati</taxon>
        <taxon>Bacillota</taxon>
        <taxon>Clostridia</taxon>
        <taxon>Thermoanaerobacterales</taxon>
        <taxon>Thermoanaerobacteraceae</taxon>
        <taxon>Ammonifex</taxon>
    </lineage>
</organism>
<dbReference type="InterPro" id="IPR041121">
    <property type="entry name" value="SDH_C"/>
</dbReference>
<feature type="binding site" evidence="10">
    <location>
        <begin position="155"/>
        <end position="160"/>
    </location>
    <ligand>
        <name>NADP(+)</name>
        <dbReference type="ChEBI" id="CHEBI:58349"/>
    </ligand>
</feature>
<dbReference type="KEGG" id="adg:Adeg_0656"/>
<feature type="domain" description="Quinate/shikimate 5-dehydrogenase/glutamyl-tRNA reductase" evidence="11">
    <location>
        <begin position="123"/>
        <end position="204"/>
    </location>
</feature>
<dbReference type="AlphaFoldDB" id="C9RC26"/>
<feature type="domain" description="SDH C-terminal" evidence="13">
    <location>
        <begin position="254"/>
        <end position="284"/>
    </location>
</feature>
<feature type="binding site" evidence="10">
    <location>
        <position position="254"/>
    </location>
    <ligand>
        <name>NADP(+)</name>
        <dbReference type="ChEBI" id="CHEBI:58349"/>
    </ligand>
</feature>
<dbReference type="InterPro" id="IPR046346">
    <property type="entry name" value="Aminoacid_DH-like_N_sf"/>
</dbReference>
<feature type="binding site" evidence="10">
    <location>
        <position position="107"/>
    </location>
    <ligand>
        <name>shikimate</name>
        <dbReference type="ChEBI" id="CHEBI:36208"/>
    </ligand>
</feature>
<feature type="binding site" evidence="10">
    <location>
        <position position="92"/>
    </location>
    <ligand>
        <name>shikimate</name>
        <dbReference type="ChEBI" id="CHEBI:36208"/>
    </ligand>
</feature>
<dbReference type="GO" id="GO:0030266">
    <property type="term" value="F:quinate 3-dehydrogenase (NAD+) activity"/>
    <property type="evidence" value="ECO:0007669"/>
    <property type="project" value="UniProtKB-EC"/>
</dbReference>
<dbReference type="InterPro" id="IPR022893">
    <property type="entry name" value="Shikimate_DH_fam"/>
</dbReference>
<proteinExistence type="inferred from homology"/>
<feature type="binding site" evidence="10">
    <location>
        <begin position="20"/>
        <end position="22"/>
    </location>
    <ligand>
        <name>shikimate</name>
        <dbReference type="ChEBI" id="CHEBI:36208"/>
    </ligand>
</feature>
<comment type="similarity">
    <text evidence="10">Belongs to the shikimate dehydrogenase family.</text>
</comment>
<evidence type="ECO:0000259" key="11">
    <source>
        <dbReference type="Pfam" id="PF01488"/>
    </source>
</evidence>
<dbReference type="Pfam" id="PF18317">
    <property type="entry name" value="SDH_C"/>
    <property type="match status" value="1"/>
</dbReference>
<evidence type="ECO:0000259" key="13">
    <source>
        <dbReference type="Pfam" id="PF18317"/>
    </source>
</evidence>
<dbReference type="OrthoDB" id="9792692at2"/>
<evidence type="ECO:0000256" key="4">
    <source>
        <dbReference type="ARBA" id="ARBA00023002"/>
    </source>
</evidence>
<evidence type="ECO:0000256" key="9">
    <source>
        <dbReference type="ARBA" id="ARBA00060613"/>
    </source>
</evidence>
<dbReference type="FunFam" id="3.40.50.720:FF:000086">
    <property type="entry name" value="Quinate/shikimate dehydrogenase"/>
    <property type="match status" value="1"/>
</dbReference>
<evidence type="ECO:0000256" key="8">
    <source>
        <dbReference type="ARBA" id="ARBA00052329"/>
    </source>
</evidence>
<comment type="function">
    <text evidence="10">Involved in the biosynthesis of the chorismate, which leads to the biosynthesis of aromatic amino acids. Catalyzes the reversible NADPH linked reduction of 3-dehydroshikimate (DHSA) to yield shikimate (SA).</text>
</comment>
<feature type="binding site" evidence="10">
    <location>
        <position position="231"/>
    </location>
    <ligand>
        <name>NADP(+)</name>
        <dbReference type="ChEBI" id="CHEBI:58349"/>
    </ligand>
</feature>
<keyword evidence="3 10" id="KW-0521">NADP</keyword>
<dbReference type="STRING" id="429009.Adeg_0656"/>
<dbReference type="GO" id="GO:0019632">
    <property type="term" value="P:shikimate metabolic process"/>
    <property type="evidence" value="ECO:0007669"/>
    <property type="project" value="InterPro"/>
</dbReference>
<dbReference type="Proteomes" id="UP000002620">
    <property type="component" value="Chromosome"/>
</dbReference>
<dbReference type="GO" id="GO:0004764">
    <property type="term" value="F:shikimate 3-dehydrogenase (NADP+) activity"/>
    <property type="evidence" value="ECO:0007669"/>
    <property type="project" value="UniProtKB-UniRule"/>
</dbReference>
<dbReference type="UniPathway" id="UPA00053">
    <property type="reaction ID" value="UER00087"/>
</dbReference>
<keyword evidence="15" id="KW-1185">Reference proteome</keyword>
<dbReference type="InterPro" id="IPR036291">
    <property type="entry name" value="NAD(P)-bd_dom_sf"/>
</dbReference>
<evidence type="ECO:0000313" key="15">
    <source>
        <dbReference type="Proteomes" id="UP000002620"/>
    </source>
</evidence>
<evidence type="ECO:0000259" key="12">
    <source>
        <dbReference type="Pfam" id="PF08501"/>
    </source>
</evidence>
<keyword evidence="5 10" id="KW-0057">Aromatic amino acid biosynthesis</keyword>
<dbReference type="GO" id="GO:0052734">
    <property type="term" value="F:shikimate 3-dehydrogenase (NAD+) activity"/>
    <property type="evidence" value="ECO:0007669"/>
    <property type="project" value="RHEA"/>
</dbReference>
<feature type="domain" description="Shikimate dehydrogenase substrate binding N-terminal" evidence="12">
    <location>
        <begin position="12"/>
        <end position="94"/>
    </location>
</feature>
<dbReference type="SUPFAM" id="SSF53223">
    <property type="entry name" value="Aminoacid dehydrogenase-like, N-terminal domain"/>
    <property type="match status" value="1"/>
</dbReference>
<evidence type="ECO:0000256" key="10">
    <source>
        <dbReference type="HAMAP-Rule" id="MF_00222"/>
    </source>
</evidence>
<dbReference type="InterPro" id="IPR013708">
    <property type="entry name" value="Shikimate_DH-bd_N"/>
</dbReference>
<dbReference type="InterPro" id="IPR011342">
    <property type="entry name" value="Shikimate_DH"/>
</dbReference>
<keyword evidence="2 10" id="KW-0028">Amino-acid biosynthesis</keyword>
<dbReference type="eggNOG" id="COG0169">
    <property type="taxonomic scope" value="Bacteria"/>
</dbReference>
<name>C9RC26_AMMDK</name>
<comment type="catalytic activity">
    <reaction evidence="7">
        <text>L-quinate + NAD(+) = 3-dehydroquinate + NADH + H(+)</text>
        <dbReference type="Rhea" id="RHEA:22364"/>
        <dbReference type="ChEBI" id="CHEBI:15378"/>
        <dbReference type="ChEBI" id="CHEBI:29751"/>
        <dbReference type="ChEBI" id="CHEBI:32364"/>
        <dbReference type="ChEBI" id="CHEBI:57540"/>
        <dbReference type="ChEBI" id="CHEBI:57945"/>
        <dbReference type="EC" id="1.1.1.24"/>
    </reaction>
</comment>
<feature type="active site" description="Proton acceptor" evidence="10">
    <location>
        <position position="71"/>
    </location>
</feature>
<accession>C9RC26</accession>
<evidence type="ECO:0000313" key="14">
    <source>
        <dbReference type="EMBL" id="ACX51803.1"/>
    </source>
</evidence>
<dbReference type="NCBIfam" id="NF001314">
    <property type="entry name" value="PRK00258.2-2"/>
    <property type="match status" value="1"/>
</dbReference>
<dbReference type="GO" id="GO:0009423">
    <property type="term" value="P:chorismate biosynthetic process"/>
    <property type="evidence" value="ECO:0007669"/>
    <property type="project" value="UniProtKB-UniRule"/>
</dbReference>
<feature type="binding site" evidence="10">
    <location>
        <position position="67"/>
    </location>
    <ligand>
        <name>shikimate</name>
        <dbReference type="ChEBI" id="CHEBI:36208"/>
    </ligand>
</feature>
<dbReference type="NCBIfam" id="NF001319">
    <property type="entry name" value="PRK00258.3-3"/>
    <property type="match status" value="1"/>
</dbReference>
<feature type="binding site" evidence="10">
    <location>
        <position position="83"/>
    </location>
    <ligand>
        <name>NADP(+)</name>
        <dbReference type="ChEBI" id="CHEBI:58349"/>
    </ligand>
</feature>
<dbReference type="HOGENOM" id="CLU_044063_0_1_9"/>
<dbReference type="HAMAP" id="MF_00222">
    <property type="entry name" value="Shikimate_DH_AroE"/>
    <property type="match status" value="1"/>
</dbReference>
<keyword evidence="4 10" id="KW-0560">Oxidoreductase</keyword>
<evidence type="ECO:0000256" key="7">
    <source>
        <dbReference type="ARBA" id="ARBA00051639"/>
    </source>
</evidence>
<sequence length="297" mass="32009">MQIDGNTRIVGIFGDPIAHTLSPHMHNAAFRALNLNYIYVPFWVRREELAEATAAIRALNLAGVNVTVPHKEAIIPYLDELEEEACLIGAVNTVVNQGGKLWGSNTDASGFLAALQEEGFAPAKKKVAVLGAGGAARAVGVALARSQVEEITFFNRTFDRAAELAAYLEERTGVRARALPWEEMGSFRGIEFLQAADLIVQTTSLGMHPREGEMPPVAEEAFRPGQLVIDLVYRPLKTRFLSLAQKRGAKTASGLGMLLYQGALAFSLWTGVPAPLEVMRAALEEALGVGQGRGENA</sequence>
<comment type="subunit">
    <text evidence="10">Homodimer.</text>
</comment>
<dbReference type="PANTHER" id="PTHR21089:SF1">
    <property type="entry name" value="BIFUNCTIONAL 3-DEHYDROQUINATE DEHYDRATASE_SHIKIMATE DEHYDROGENASE, CHLOROPLASTIC"/>
    <property type="match status" value="1"/>
</dbReference>
<dbReference type="SUPFAM" id="SSF51735">
    <property type="entry name" value="NAD(P)-binding Rossmann-fold domains"/>
    <property type="match status" value="1"/>
</dbReference>
<feature type="binding site" evidence="10">
    <location>
        <position position="261"/>
    </location>
    <ligand>
        <name>shikimate</name>
        <dbReference type="ChEBI" id="CHEBI:36208"/>
    </ligand>
</feature>
<comment type="catalytic activity">
    <reaction evidence="6 10">
        <text>shikimate + NADP(+) = 3-dehydroshikimate + NADPH + H(+)</text>
        <dbReference type="Rhea" id="RHEA:17737"/>
        <dbReference type="ChEBI" id="CHEBI:15378"/>
        <dbReference type="ChEBI" id="CHEBI:16630"/>
        <dbReference type="ChEBI" id="CHEBI:36208"/>
        <dbReference type="ChEBI" id="CHEBI:57783"/>
        <dbReference type="ChEBI" id="CHEBI:58349"/>
        <dbReference type="EC" id="1.1.1.25"/>
    </reaction>
</comment>
<evidence type="ECO:0000256" key="3">
    <source>
        <dbReference type="ARBA" id="ARBA00022857"/>
    </source>
</evidence>
<gene>
    <name evidence="10" type="primary">aroE</name>
    <name evidence="14" type="ordered locus">Adeg_0656</name>
</gene>
<dbReference type="GO" id="GO:0008652">
    <property type="term" value="P:amino acid biosynthetic process"/>
    <property type="evidence" value="ECO:0007669"/>
    <property type="project" value="UniProtKB-KW"/>
</dbReference>
<dbReference type="GO" id="GO:0009073">
    <property type="term" value="P:aromatic amino acid family biosynthetic process"/>
    <property type="evidence" value="ECO:0007669"/>
    <property type="project" value="UniProtKB-KW"/>
</dbReference>
<dbReference type="Gene3D" id="3.40.50.720">
    <property type="entry name" value="NAD(P)-binding Rossmann-like Domain"/>
    <property type="match status" value="1"/>
</dbReference>
<evidence type="ECO:0000256" key="1">
    <source>
        <dbReference type="ARBA" id="ARBA00004871"/>
    </source>
</evidence>
<comment type="pathway">
    <text evidence="1 10">Metabolic intermediate biosynthesis; chorismate biosynthesis; chorismate from D-erythrose 4-phosphate and phosphoenolpyruvate: step 4/7.</text>
</comment>
<feature type="binding site" evidence="10">
    <location>
        <position position="233"/>
    </location>
    <ligand>
        <name>shikimate</name>
        <dbReference type="ChEBI" id="CHEBI:36208"/>
    </ligand>
</feature>
<dbReference type="Gene3D" id="3.40.50.10860">
    <property type="entry name" value="Leucine Dehydrogenase, chain A, domain 1"/>
    <property type="match status" value="1"/>
</dbReference>
<evidence type="ECO:0000256" key="5">
    <source>
        <dbReference type="ARBA" id="ARBA00023141"/>
    </source>
</evidence>